<comment type="similarity">
    <text evidence="1">Belongs to the MYG1 family.</text>
</comment>
<keyword evidence="4" id="KW-1185">Reference proteome</keyword>
<organism evidence="3 4">
    <name type="scientific">Anser cygnoides</name>
    <name type="common">Swan goose</name>
    <dbReference type="NCBI Taxonomy" id="8845"/>
    <lineage>
        <taxon>Eukaryota</taxon>
        <taxon>Metazoa</taxon>
        <taxon>Chordata</taxon>
        <taxon>Craniata</taxon>
        <taxon>Vertebrata</taxon>
        <taxon>Euteleostomi</taxon>
        <taxon>Archelosauria</taxon>
        <taxon>Archosauria</taxon>
        <taxon>Dinosauria</taxon>
        <taxon>Saurischia</taxon>
        <taxon>Theropoda</taxon>
        <taxon>Coelurosauria</taxon>
        <taxon>Aves</taxon>
        <taxon>Neognathae</taxon>
        <taxon>Galloanserae</taxon>
        <taxon>Anseriformes</taxon>
        <taxon>Anatidae</taxon>
        <taxon>Anserinae</taxon>
        <taxon>Anser</taxon>
    </lineage>
</organism>
<feature type="region of interest" description="Disordered" evidence="2">
    <location>
        <begin position="1"/>
        <end position="25"/>
    </location>
</feature>
<dbReference type="Ensembl" id="ENSACDT00005028496.1">
    <property type="protein sequence ID" value="ENSACDP00005023828.1"/>
    <property type="gene ID" value="ENSACDG00005017309.1"/>
</dbReference>
<dbReference type="PANTHER" id="PTHR11215">
    <property type="entry name" value="METAL DEPENDENT HYDROLASE - RELATED"/>
    <property type="match status" value="1"/>
</dbReference>
<sequence length="285" mass="30915">MAAAGTGSGAGPKRPRPGPAPRIGTHDGTFHCDEVLACCLLRLLPQYRDAEVVRTRDPELLAECDVVVDVGGEYDPERHRYDHHQRSFAQSMHSLQPSKPWTTKLSSAGLVYCHFGTQILANLLGQPEDGPAVTALYDKVRGGEPPPTPLPVPWRRHAAVPLQVDASGVVLELPRGGCPWKEHLFGLEKELALPEPLLLVLFPDRGGQWRVQSVPAGPHTFESRLPLPEPWRGIRDEALSQLAGVPGCVFVHASGFIGGNRTRDGALEMARRTLALQRGAGEQSG</sequence>
<dbReference type="Pfam" id="PF03690">
    <property type="entry name" value="MYG1_exonuc"/>
    <property type="match status" value="2"/>
</dbReference>
<evidence type="ECO:0000313" key="4">
    <source>
        <dbReference type="Proteomes" id="UP000694521"/>
    </source>
</evidence>
<reference evidence="3" key="2">
    <citation type="submission" date="2025-09" db="UniProtKB">
        <authorList>
            <consortium name="Ensembl"/>
        </authorList>
    </citation>
    <scope>IDENTIFICATION</scope>
</reference>
<feature type="compositionally biased region" description="Gly residues" evidence="2">
    <location>
        <begin position="1"/>
        <end position="10"/>
    </location>
</feature>
<evidence type="ECO:0000313" key="3">
    <source>
        <dbReference type="Ensembl" id="ENSACDP00005023828.1"/>
    </source>
</evidence>
<dbReference type="AlphaFoldDB" id="A0A8B9ER07"/>
<dbReference type="GO" id="GO:0005737">
    <property type="term" value="C:cytoplasm"/>
    <property type="evidence" value="ECO:0007669"/>
    <property type="project" value="TreeGrafter"/>
</dbReference>
<dbReference type="Proteomes" id="UP000694521">
    <property type="component" value="Unplaced"/>
</dbReference>
<accession>A0A8B9ER07</accession>
<evidence type="ECO:0000256" key="1">
    <source>
        <dbReference type="ARBA" id="ARBA00010105"/>
    </source>
</evidence>
<protein>
    <submittedName>
        <fullName evidence="3">Chromosome 12 open reading frame 10</fullName>
    </submittedName>
</protein>
<proteinExistence type="inferred from homology"/>
<name>A0A8B9ER07_ANSCY</name>
<dbReference type="GO" id="GO:0005634">
    <property type="term" value="C:nucleus"/>
    <property type="evidence" value="ECO:0007669"/>
    <property type="project" value="TreeGrafter"/>
</dbReference>
<dbReference type="InterPro" id="IPR003226">
    <property type="entry name" value="MYG1_exonuclease"/>
</dbReference>
<reference evidence="3" key="1">
    <citation type="submission" date="2025-08" db="UniProtKB">
        <authorList>
            <consortium name="Ensembl"/>
        </authorList>
    </citation>
    <scope>IDENTIFICATION</scope>
</reference>
<dbReference type="PANTHER" id="PTHR11215:SF1">
    <property type="entry name" value="MYG1 EXONUCLEASE"/>
    <property type="match status" value="1"/>
</dbReference>
<evidence type="ECO:0000256" key="2">
    <source>
        <dbReference type="SAM" id="MobiDB-lite"/>
    </source>
</evidence>